<name>A0ABX8CS15_9NOCA</name>
<feature type="compositionally biased region" description="Low complexity" evidence="1">
    <location>
        <begin position="39"/>
        <end position="49"/>
    </location>
</feature>
<sequence>MADISFPARITITRQPDADGLPVLDAKLAVSDEVAGLALPPGPTGAAGPKGRPRSTFRKTGEIPAAAARPTGLGADDRGKWWHRLDDGGMDVWDGAQWVHSPHAVGPQGPPADANTLDVAPALHKPNLTVPALDFVGKGANQQVKVTAPAGFAGPEGPAGVSGKIVDSPDYDHSTSPGSNYVFAYHRPTQKFRPLPPPMGVGPWSWFQEDFVADQEIDAAQLTAGTFTVPALSFAWRPVVQGHVYVYGANSEVEATVRLGSADGVIVAAARPSVGGYLYLPLLTTYRDEDSVPSLSPSSTFATLPAGQPATFVVSLSRAGGGSGKIGFSRNQASLVVHAQPI</sequence>
<dbReference type="RefSeq" id="WP_213558757.1">
    <property type="nucleotide sequence ID" value="NZ_JBHXAJ010000003.1"/>
</dbReference>
<evidence type="ECO:0000313" key="2">
    <source>
        <dbReference type="EMBL" id="QVI22678.1"/>
    </source>
</evidence>
<evidence type="ECO:0000313" key="3">
    <source>
        <dbReference type="Proteomes" id="UP000683310"/>
    </source>
</evidence>
<accession>A0ABX8CS15</accession>
<dbReference type="EMBL" id="CP074371">
    <property type="protein sequence ID" value="QVI22678.1"/>
    <property type="molecule type" value="Genomic_DNA"/>
</dbReference>
<evidence type="ECO:0000256" key="1">
    <source>
        <dbReference type="SAM" id="MobiDB-lite"/>
    </source>
</evidence>
<organism evidence="2 3">
    <name type="scientific">Nocardia tengchongensis</name>
    <dbReference type="NCBI Taxonomy" id="2055889"/>
    <lineage>
        <taxon>Bacteria</taxon>
        <taxon>Bacillati</taxon>
        <taxon>Actinomycetota</taxon>
        <taxon>Actinomycetes</taxon>
        <taxon>Mycobacteriales</taxon>
        <taxon>Nocardiaceae</taxon>
        <taxon>Nocardia</taxon>
    </lineage>
</organism>
<keyword evidence="3" id="KW-1185">Reference proteome</keyword>
<protein>
    <recommendedName>
        <fullName evidence="4">Minor tail protein</fullName>
    </recommendedName>
</protein>
<evidence type="ECO:0008006" key="4">
    <source>
        <dbReference type="Google" id="ProtNLM"/>
    </source>
</evidence>
<feature type="region of interest" description="Disordered" evidence="1">
    <location>
        <begin position="39"/>
        <end position="76"/>
    </location>
</feature>
<reference evidence="2 3" key="1">
    <citation type="submission" date="2021-04" db="EMBL/GenBank/DDBJ databases">
        <title>Nocardia tengchongensis.</title>
        <authorList>
            <person name="Zhuang k."/>
            <person name="Ran Y."/>
            <person name="Li W."/>
        </authorList>
    </citation>
    <scope>NUCLEOTIDE SEQUENCE [LARGE SCALE GENOMIC DNA]</scope>
    <source>
        <strain evidence="2 3">CFH S0057</strain>
    </source>
</reference>
<proteinExistence type="predicted"/>
<dbReference type="Proteomes" id="UP000683310">
    <property type="component" value="Chromosome"/>
</dbReference>
<gene>
    <name evidence="2" type="ORF">KHQ06_06575</name>
</gene>